<sequence>MEVADFELIQDPFKTRDKIPRSPIQVNKRVSFNKGLSSKSRPPSILISRNKVGASPPSNSTQPSKRLSVYRTYTQESVPLCRIPSVFVQNGKKQSKTKSKTIPPIRVPSPFRTRDKIPRDRPSVPELSFPSANIVQLTDSMENPESDYSSSDSEKTRSVETIHSPEFNTHVPMLNSIKSTMNGLPLEPPSPFLLTSHDNNNYHSNEALNKYQFMPRKNRFNSYQSQDSVDLPLRPPSPFGSGEHMDSPLTEEPLSPMSRQPELSLPSKHEINRKGLTTVQTQPALLKSPSSLTSFTERDPKRFSRPSLPTINTNHIVDQDELISIDQVKKPRTLSIQFKKEMISFANFENIQSSPSASAEKQTETHIARIKKNDKRLTPLEPILIRTTPRSSPRPTPPKTSLEQEEEDGIADLSFSPVTTVPSRIMMNPAHAPSKNGSTTKLTRSRSQKVVNGEKFSIEQARITDYNLEQAQLEEQIQKRSMCGTGCTIM</sequence>
<keyword evidence="3" id="KW-1185">Reference proteome</keyword>
<evidence type="ECO:0000313" key="3">
    <source>
        <dbReference type="Proteomes" id="UP000070444"/>
    </source>
</evidence>
<feature type="region of interest" description="Disordered" evidence="1">
    <location>
        <begin position="91"/>
        <end position="160"/>
    </location>
</feature>
<name>A0A137NYH1_CONC2</name>
<feature type="region of interest" description="Disordered" evidence="1">
    <location>
        <begin position="222"/>
        <end position="266"/>
    </location>
</feature>
<feature type="region of interest" description="Disordered" evidence="1">
    <location>
        <begin position="426"/>
        <end position="451"/>
    </location>
</feature>
<feature type="region of interest" description="Disordered" evidence="1">
    <location>
        <begin position="290"/>
        <end position="310"/>
    </location>
</feature>
<proteinExistence type="predicted"/>
<feature type="region of interest" description="Disordered" evidence="1">
    <location>
        <begin position="1"/>
        <end position="66"/>
    </location>
</feature>
<protein>
    <submittedName>
        <fullName evidence="2">Uncharacterized protein</fullName>
    </submittedName>
</protein>
<feature type="compositionally biased region" description="Polar residues" evidence="1">
    <location>
        <begin position="56"/>
        <end position="66"/>
    </location>
</feature>
<gene>
    <name evidence="2" type="ORF">CONCODRAFT_10191</name>
</gene>
<evidence type="ECO:0000256" key="1">
    <source>
        <dbReference type="SAM" id="MobiDB-lite"/>
    </source>
</evidence>
<feature type="compositionally biased region" description="Polar residues" evidence="1">
    <location>
        <begin position="130"/>
        <end position="151"/>
    </location>
</feature>
<organism evidence="2 3">
    <name type="scientific">Conidiobolus coronatus (strain ATCC 28846 / CBS 209.66 / NRRL 28638)</name>
    <name type="common">Delacroixia coronata</name>
    <dbReference type="NCBI Taxonomy" id="796925"/>
    <lineage>
        <taxon>Eukaryota</taxon>
        <taxon>Fungi</taxon>
        <taxon>Fungi incertae sedis</taxon>
        <taxon>Zoopagomycota</taxon>
        <taxon>Entomophthoromycotina</taxon>
        <taxon>Entomophthoromycetes</taxon>
        <taxon>Entomophthorales</taxon>
        <taxon>Ancylistaceae</taxon>
        <taxon>Conidiobolus</taxon>
    </lineage>
</organism>
<evidence type="ECO:0000313" key="2">
    <source>
        <dbReference type="EMBL" id="KXN67704.1"/>
    </source>
</evidence>
<reference evidence="2 3" key="1">
    <citation type="journal article" date="2015" name="Genome Biol. Evol.">
        <title>Phylogenomic analyses indicate that early fungi evolved digesting cell walls of algal ancestors of land plants.</title>
        <authorList>
            <person name="Chang Y."/>
            <person name="Wang S."/>
            <person name="Sekimoto S."/>
            <person name="Aerts A.L."/>
            <person name="Choi C."/>
            <person name="Clum A."/>
            <person name="LaButti K.M."/>
            <person name="Lindquist E.A."/>
            <person name="Yee Ngan C."/>
            <person name="Ohm R.A."/>
            <person name="Salamov A.A."/>
            <person name="Grigoriev I.V."/>
            <person name="Spatafora J.W."/>
            <person name="Berbee M.L."/>
        </authorList>
    </citation>
    <scope>NUCLEOTIDE SEQUENCE [LARGE SCALE GENOMIC DNA]</scope>
    <source>
        <strain evidence="2 3">NRRL 28638</strain>
    </source>
</reference>
<feature type="compositionally biased region" description="Basic and acidic residues" evidence="1">
    <location>
        <begin position="112"/>
        <end position="123"/>
    </location>
</feature>
<dbReference type="Proteomes" id="UP000070444">
    <property type="component" value="Unassembled WGS sequence"/>
</dbReference>
<feature type="compositionally biased region" description="Polar residues" evidence="1">
    <location>
        <begin position="24"/>
        <end position="41"/>
    </location>
</feature>
<accession>A0A137NYH1</accession>
<dbReference type="EMBL" id="KQ964618">
    <property type="protein sequence ID" value="KXN67704.1"/>
    <property type="molecule type" value="Genomic_DNA"/>
</dbReference>
<dbReference type="AlphaFoldDB" id="A0A137NYH1"/>
<feature type="region of interest" description="Disordered" evidence="1">
    <location>
        <begin position="378"/>
        <end position="414"/>
    </location>
</feature>